<evidence type="ECO:0000256" key="4">
    <source>
        <dbReference type="ARBA" id="ARBA00023002"/>
    </source>
</evidence>
<dbReference type="PANTHER" id="PTHR24305">
    <property type="entry name" value="CYTOCHROME P450"/>
    <property type="match status" value="1"/>
</dbReference>
<dbReference type="GO" id="GO:0020037">
    <property type="term" value="F:heme binding"/>
    <property type="evidence" value="ECO:0007669"/>
    <property type="project" value="InterPro"/>
</dbReference>
<dbReference type="SUPFAM" id="SSF48264">
    <property type="entry name" value="Cytochrome P450"/>
    <property type="match status" value="1"/>
</dbReference>
<dbReference type="InterPro" id="IPR001128">
    <property type="entry name" value="Cyt_P450"/>
</dbReference>
<feature type="binding site" description="axial binding residue" evidence="7">
    <location>
        <position position="494"/>
    </location>
    <ligand>
        <name>heme</name>
        <dbReference type="ChEBI" id="CHEBI:30413"/>
    </ligand>
    <ligandPart>
        <name>Fe</name>
        <dbReference type="ChEBI" id="CHEBI:18248"/>
    </ligandPart>
</feature>
<keyword evidence="8" id="KW-0472">Membrane</keyword>
<organism evidence="9 10">
    <name type="scientific">Lasiodiplodia hormozganensis</name>
    <dbReference type="NCBI Taxonomy" id="869390"/>
    <lineage>
        <taxon>Eukaryota</taxon>
        <taxon>Fungi</taxon>
        <taxon>Dikarya</taxon>
        <taxon>Ascomycota</taxon>
        <taxon>Pezizomycotina</taxon>
        <taxon>Dothideomycetes</taxon>
        <taxon>Dothideomycetes incertae sedis</taxon>
        <taxon>Botryosphaeriales</taxon>
        <taxon>Botryosphaeriaceae</taxon>
        <taxon>Lasiodiplodia</taxon>
    </lineage>
</organism>
<keyword evidence="3 7" id="KW-0479">Metal-binding</keyword>
<keyword evidence="10" id="KW-1185">Reference proteome</keyword>
<dbReference type="Gene3D" id="1.10.630.10">
    <property type="entry name" value="Cytochrome P450"/>
    <property type="match status" value="1"/>
</dbReference>
<comment type="caution">
    <text evidence="9">The sequence shown here is derived from an EMBL/GenBank/DDBJ whole genome shotgun (WGS) entry which is preliminary data.</text>
</comment>
<dbReference type="InterPro" id="IPR002401">
    <property type="entry name" value="Cyt_P450_E_grp-I"/>
</dbReference>
<protein>
    <submittedName>
        <fullName evidence="9">Tryprostatin B 6-hydroxylase</fullName>
    </submittedName>
</protein>
<dbReference type="GO" id="GO:0005506">
    <property type="term" value="F:iron ion binding"/>
    <property type="evidence" value="ECO:0007669"/>
    <property type="project" value="InterPro"/>
</dbReference>
<evidence type="ECO:0000256" key="8">
    <source>
        <dbReference type="SAM" id="Phobius"/>
    </source>
</evidence>
<evidence type="ECO:0000256" key="1">
    <source>
        <dbReference type="ARBA" id="ARBA00001971"/>
    </source>
</evidence>
<evidence type="ECO:0000256" key="2">
    <source>
        <dbReference type="ARBA" id="ARBA00010617"/>
    </source>
</evidence>
<evidence type="ECO:0000313" key="9">
    <source>
        <dbReference type="EMBL" id="KAK0640380.1"/>
    </source>
</evidence>
<dbReference type="PRINTS" id="PR00385">
    <property type="entry name" value="P450"/>
</dbReference>
<evidence type="ECO:0000256" key="6">
    <source>
        <dbReference type="ARBA" id="ARBA00023033"/>
    </source>
</evidence>
<evidence type="ECO:0000256" key="3">
    <source>
        <dbReference type="ARBA" id="ARBA00022723"/>
    </source>
</evidence>
<evidence type="ECO:0000313" key="10">
    <source>
        <dbReference type="Proteomes" id="UP001175001"/>
    </source>
</evidence>
<accession>A0AA39XWL0</accession>
<dbReference type="EMBL" id="JAUJDW010000083">
    <property type="protein sequence ID" value="KAK0640380.1"/>
    <property type="molecule type" value="Genomic_DNA"/>
</dbReference>
<dbReference type="InterPro" id="IPR050121">
    <property type="entry name" value="Cytochrome_P450_monoxygenase"/>
</dbReference>
<dbReference type="AlphaFoldDB" id="A0AA39XWL0"/>
<keyword evidence="8" id="KW-0812">Transmembrane</keyword>
<comment type="similarity">
    <text evidence="2">Belongs to the cytochrome P450 family.</text>
</comment>
<dbReference type="Pfam" id="PF00067">
    <property type="entry name" value="p450"/>
    <property type="match status" value="1"/>
</dbReference>
<keyword evidence="5 7" id="KW-0408">Iron</keyword>
<feature type="transmembrane region" description="Helical" evidence="8">
    <location>
        <begin position="72"/>
        <end position="92"/>
    </location>
</feature>
<feature type="transmembrane region" description="Helical" evidence="8">
    <location>
        <begin position="37"/>
        <end position="60"/>
    </location>
</feature>
<dbReference type="PANTHER" id="PTHR24305:SF187">
    <property type="entry name" value="P450, PUTATIVE (EUROFUNG)-RELATED"/>
    <property type="match status" value="1"/>
</dbReference>
<keyword evidence="4" id="KW-0560">Oxidoreductase</keyword>
<dbReference type="GO" id="GO:0004497">
    <property type="term" value="F:monooxygenase activity"/>
    <property type="evidence" value="ECO:0007669"/>
    <property type="project" value="UniProtKB-KW"/>
</dbReference>
<dbReference type="CDD" id="cd11061">
    <property type="entry name" value="CYP67-like"/>
    <property type="match status" value="1"/>
</dbReference>
<name>A0AA39XWL0_9PEZI</name>
<dbReference type="Proteomes" id="UP001175001">
    <property type="component" value="Unassembled WGS sequence"/>
</dbReference>
<feature type="transmembrane region" description="Helical" evidence="8">
    <location>
        <begin position="12"/>
        <end position="30"/>
    </location>
</feature>
<dbReference type="PRINTS" id="PR00463">
    <property type="entry name" value="EP450I"/>
</dbReference>
<reference evidence="9" key="1">
    <citation type="submission" date="2023-06" db="EMBL/GenBank/DDBJ databases">
        <title>Multi-omics analyses reveal the molecular pathogenesis toolkit of Lasiodiplodia hormozganensis, a cross-kingdom pathogen.</title>
        <authorList>
            <person name="Felix C."/>
            <person name="Meneses R."/>
            <person name="Goncalves M.F.M."/>
            <person name="Tilleman L."/>
            <person name="Duarte A.S."/>
            <person name="Jorrin-Novo J.V."/>
            <person name="Van De Peer Y."/>
            <person name="Deforce D."/>
            <person name="Van Nieuwerburgh F."/>
            <person name="Esteves A.C."/>
            <person name="Alves A."/>
        </authorList>
    </citation>
    <scope>NUCLEOTIDE SEQUENCE</scope>
    <source>
        <strain evidence="9">CBS 339.90</strain>
    </source>
</reference>
<proteinExistence type="inferred from homology"/>
<dbReference type="GO" id="GO:0016705">
    <property type="term" value="F:oxidoreductase activity, acting on paired donors, with incorporation or reduction of molecular oxygen"/>
    <property type="evidence" value="ECO:0007669"/>
    <property type="project" value="InterPro"/>
</dbReference>
<comment type="cofactor">
    <cofactor evidence="1 7">
        <name>heme</name>
        <dbReference type="ChEBI" id="CHEBI:30413"/>
    </cofactor>
</comment>
<keyword evidence="6" id="KW-0503">Monooxygenase</keyword>
<dbReference type="InterPro" id="IPR036396">
    <property type="entry name" value="Cyt_P450_sf"/>
</dbReference>
<evidence type="ECO:0000256" key="7">
    <source>
        <dbReference type="PIRSR" id="PIRSR602401-1"/>
    </source>
</evidence>
<keyword evidence="8" id="KW-1133">Transmembrane helix</keyword>
<evidence type="ECO:0000256" key="5">
    <source>
        <dbReference type="ARBA" id="ARBA00023004"/>
    </source>
</evidence>
<keyword evidence="7" id="KW-0349">Heme</keyword>
<gene>
    <name evidence="9" type="ORF">DIS24_g9407</name>
</gene>
<sequence>MASKMLVDDPSLSALCAVIAGVSLHLGVFIRGEWEKYVAQLVLLQLNAPLALLAALVAFFDQTLYQAAATTALLTASFSIGLYGSIAVYRLFFHPLRGFWGPTSAKITTLWAVKESIPHLRFYLKLQRLHKEHGDWIRIHPRALSINNAEAIQDIYGYTSKCTKGPFYDLNYPGRSLHMTRDRKFHSQRRKLWDRAFTTRALSDYEKRLKGHFKFFDLRISESIGKPVDATDLCEFWGFDVMGDLMFGRPFNQLKENKEHFALAMARKSKFIGGITLYSYWLFMLIQRFPVISALRQKWLGWCRSQMEERRQHTPEVLDLFAHLLQSENEKAGEVMSATTDVDAVCDAELAIIAGSDTSAATLAAVMYLLAKNPHMQPKLQQEVDDAIASTEGDFSYSALINKPLLDGVINEALRLYPPVPTGLQRLTPPEGLMIAGRFVPGDTLVSVPCWSAHRDPRNFPKPEDFIPERWSSMPELALHKEALIPFSAGTYACVGKPLAMMELRMAVAMVVRRFEIALADPVESVKLFEESPGWQDSFTVKVPPLKVCFKEREK</sequence>